<protein>
    <submittedName>
        <fullName evidence="1">Uncharacterized protein</fullName>
    </submittedName>
</protein>
<organism evidence="1">
    <name type="scientific">Zea mays</name>
    <name type="common">Maize</name>
    <dbReference type="NCBI Taxonomy" id="4577"/>
    <lineage>
        <taxon>Eukaryota</taxon>
        <taxon>Viridiplantae</taxon>
        <taxon>Streptophyta</taxon>
        <taxon>Embryophyta</taxon>
        <taxon>Tracheophyta</taxon>
        <taxon>Spermatophyta</taxon>
        <taxon>Magnoliopsida</taxon>
        <taxon>Liliopsida</taxon>
        <taxon>Poales</taxon>
        <taxon>Poaceae</taxon>
        <taxon>PACMAD clade</taxon>
        <taxon>Panicoideae</taxon>
        <taxon>Andropogonodae</taxon>
        <taxon>Andropogoneae</taxon>
        <taxon>Tripsacinae</taxon>
        <taxon>Zea</taxon>
    </lineage>
</organism>
<dbReference type="Proteomes" id="UP000251960">
    <property type="component" value="Chromosome 7"/>
</dbReference>
<sequence length="14" mass="1601">CLFGIIICSDYIIQ</sequence>
<reference evidence="1" key="1">
    <citation type="journal article" date="2018" name="Nat. Genet.">
        <title>Extensive intraspecific gene order and gene structural variations between Mo17 and other maize genomes.</title>
        <authorList>
            <person name="Sun S."/>
            <person name="Zhou Y."/>
            <person name="Chen J."/>
            <person name="Shi J."/>
            <person name="Zhao H."/>
            <person name="Zhao H."/>
            <person name="Song W."/>
            <person name="Zhang M."/>
            <person name="Cui Y."/>
            <person name="Dong X."/>
            <person name="Liu H."/>
            <person name="Ma X."/>
            <person name="Jiao Y."/>
            <person name="Wang B."/>
            <person name="Wei X."/>
            <person name="Stein J.C."/>
            <person name="Glaubitz J.C."/>
            <person name="Lu F."/>
            <person name="Yu G."/>
            <person name="Liang C."/>
            <person name="Fengler K."/>
            <person name="Li B."/>
            <person name="Rafalski A."/>
            <person name="Schnable P.S."/>
            <person name="Ware D.H."/>
            <person name="Buckler E.S."/>
            <person name="Lai J."/>
        </authorList>
    </citation>
    <scope>NUCLEOTIDE SEQUENCE [LARGE SCALE GENOMIC DNA]</scope>
    <source>
        <tissue evidence="1">Seedling</tissue>
    </source>
</reference>
<dbReference type="EMBL" id="NCVQ01000008">
    <property type="protein sequence ID" value="PWZ15148.1"/>
    <property type="molecule type" value="Genomic_DNA"/>
</dbReference>
<proteinExistence type="predicted"/>
<accession>A0A3L6E3V3</accession>
<name>A0A3L6E3V3_MAIZE</name>
<gene>
    <name evidence="1" type="ORF">Zm00014a_038236</name>
</gene>
<feature type="non-terminal residue" evidence="1">
    <location>
        <position position="1"/>
    </location>
</feature>
<comment type="caution">
    <text evidence="1">The sequence shown here is derived from an EMBL/GenBank/DDBJ whole genome shotgun (WGS) entry which is preliminary data.</text>
</comment>
<evidence type="ECO:0000313" key="1">
    <source>
        <dbReference type="EMBL" id="PWZ15148.1"/>
    </source>
</evidence>